<evidence type="ECO:0000313" key="8">
    <source>
        <dbReference type="EMBL" id="KAJ2786199.1"/>
    </source>
</evidence>
<dbReference type="Gene3D" id="1.10.287.660">
    <property type="entry name" value="Helix hairpin bin"/>
    <property type="match status" value="1"/>
</dbReference>
<comment type="caution">
    <text evidence="8">The sequence shown here is derived from an EMBL/GenBank/DDBJ whole genome shotgun (WGS) entry which is preliminary data.</text>
</comment>
<dbReference type="InterPro" id="IPR029012">
    <property type="entry name" value="Helix_hairpin_bin_sf"/>
</dbReference>
<evidence type="ECO:0000256" key="6">
    <source>
        <dbReference type="ARBA" id="ARBA00023136"/>
    </source>
</evidence>
<evidence type="ECO:0000256" key="3">
    <source>
        <dbReference type="ARBA" id="ARBA00022692"/>
    </source>
</evidence>
<keyword evidence="6" id="KW-0472">Membrane</keyword>
<dbReference type="OrthoDB" id="69461at2759"/>
<keyword evidence="9" id="KW-1185">Reference proteome</keyword>
<keyword evidence="4" id="KW-0256">Endoplasmic reticulum</keyword>
<evidence type="ECO:0000313" key="9">
    <source>
        <dbReference type="Proteomes" id="UP001140217"/>
    </source>
</evidence>
<protein>
    <submittedName>
        <fullName evidence="8">GET complex subunit get1</fullName>
    </submittedName>
</protein>
<keyword evidence="3" id="KW-0812">Transmembrane</keyword>
<evidence type="ECO:0000256" key="5">
    <source>
        <dbReference type="ARBA" id="ARBA00022989"/>
    </source>
</evidence>
<evidence type="ECO:0000256" key="1">
    <source>
        <dbReference type="ARBA" id="ARBA00004477"/>
    </source>
</evidence>
<dbReference type="PANTHER" id="PTHR42650">
    <property type="entry name" value="TAIL-ANCHORED PROTEIN INSERTION RECEPTOR WRB"/>
    <property type="match status" value="1"/>
</dbReference>
<sequence>MVVAYLALAILALEVVSAVLDAIGYGAVAAAAWGTYSRGTGNRKAAERLRLRDAIVELRRDLQAVSSVDEFSRWAKMRRRLDSLSADFERVSSDLAVERTAFELYVNMGLRAAVYGVRAVVNVYNYRVAVFYVPANWFYPVLWFLSLPAAPMGSVSVTVWAFACNRICKRVAGAFGRPVHMQQPVSVPVPAAA</sequence>
<keyword evidence="5" id="KW-1133">Transmembrane helix</keyword>
<evidence type="ECO:0000256" key="2">
    <source>
        <dbReference type="ARBA" id="ARBA00010799"/>
    </source>
</evidence>
<dbReference type="GO" id="GO:0071816">
    <property type="term" value="P:tail-anchored membrane protein insertion into ER membrane"/>
    <property type="evidence" value="ECO:0007669"/>
    <property type="project" value="InterPro"/>
</dbReference>
<dbReference type="InterPro" id="IPR028945">
    <property type="entry name" value="Get1"/>
</dbReference>
<organism evidence="8 9">
    <name type="scientific">Coemansia javaensis</name>
    <dbReference type="NCBI Taxonomy" id="2761396"/>
    <lineage>
        <taxon>Eukaryota</taxon>
        <taxon>Fungi</taxon>
        <taxon>Fungi incertae sedis</taxon>
        <taxon>Zoopagomycota</taxon>
        <taxon>Kickxellomycotina</taxon>
        <taxon>Kickxellomycetes</taxon>
        <taxon>Kickxellales</taxon>
        <taxon>Kickxellaceae</taxon>
        <taxon>Coemansia</taxon>
    </lineage>
</organism>
<dbReference type="GO" id="GO:0043529">
    <property type="term" value="C:GET complex"/>
    <property type="evidence" value="ECO:0007669"/>
    <property type="project" value="TreeGrafter"/>
</dbReference>
<gene>
    <name evidence="8" type="primary">GET1</name>
    <name evidence="8" type="ORF">H4R18_000046</name>
</gene>
<evidence type="ECO:0000256" key="7">
    <source>
        <dbReference type="SAM" id="SignalP"/>
    </source>
</evidence>
<comment type="similarity">
    <text evidence="2">Belongs to the WRB/GET1 family.</text>
</comment>
<dbReference type="GO" id="GO:0005789">
    <property type="term" value="C:endoplasmic reticulum membrane"/>
    <property type="evidence" value="ECO:0007669"/>
    <property type="project" value="UniProtKB-SubCell"/>
</dbReference>
<dbReference type="AlphaFoldDB" id="A0A9W8HM99"/>
<proteinExistence type="inferred from homology"/>
<dbReference type="Proteomes" id="UP001140217">
    <property type="component" value="Unassembled WGS sequence"/>
</dbReference>
<feature type="signal peptide" evidence="7">
    <location>
        <begin position="1"/>
        <end position="18"/>
    </location>
</feature>
<reference evidence="8" key="1">
    <citation type="submission" date="2022-07" db="EMBL/GenBank/DDBJ databases">
        <title>Phylogenomic reconstructions and comparative analyses of Kickxellomycotina fungi.</title>
        <authorList>
            <person name="Reynolds N.K."/>
            <person name="Stajich J.E."/>
            <person name="Barry K."/>
            <person name="Grigoriev I.V."/>
            <person name="Crous P."/>
            <person name="Smith M.E."/>
        </authorList>
    </citation>
    <scope>NUCLEOTIDE SEQUENCE</scope>
    <source>
        <strain evidence="8">NBRC 105414</strain>
    </source>
</reference>
<dbReference type="PANTHER" id="PTHR42650:SF1">
    <property type="entry name" value="GUIDED ENTRY OF TAIL-ANCHORED PROTEINS FACTOR 1"/>
    <property type="match status" value="1"/>
</dbReference>
<dbReference type="Pfam" id="PF04420">
    <property type="entry name" value="CHD5"/>
    <property type="match status" value="1"/>
</dbReference>
<accession>A0A9W8HM99</accession>
<feature type="chain" id="PRO_5040963488" evidence="7">
    <location>
        <begin position="19"/>
        <end position="193"/>
    </location>
</feature>
<keyword evidence="7" id="KW-0732">Signal</keyword>
<evidence type="ECO:0000256" key="4">
    <source>
        <dbReference type="ARBA" id="ARBA00022824"/>
    </source>
</evidence>
<name>A0A9W8HM99_9FUNG</name>
<comment type="subcellular location">
    <subcellularLocation>
        <location evidence="1">Endoplasmic reticulum membrane</location>
        <topology evidence="1">Multi-pass membrane protein</topology>
    </subcellularLocation>
</comment>
<dbReference type="GO" id="GO:0043495">
    <property type="term" value="F:protein-membrane adaptor activity"/>
    <property type="evidence" value="ECO:0007669"/>
    <property type="project" value="TreeGrafter"/>
</dbReference>
<dbReference type="EMBL" id="JANBUL010000003">
    <property type="protein sequence ID" value="KAJ2786199.1"/>
    <property type="molecule type" value="Genomic_DNA"/>
</dbReference>